<dbReference type="RefSeq" id="WP_022637186.1">
    <property type="nucleotide sequence ID" value="NZ_ASJR01000014.1"/>
</dbReference>
<feature type="transmembrane region" description="Helical" evidence="1">
    <location>
        <begin position="115"/>
        <end position="131"/>
    </location>
</feature>
<dbReference type="STRING" id="1313304.CALK_1751"/>
<dbReference type="Proteomes" id="UP000017148">
    <property type="component" value="Unassembled WGS sequence"/>
</dbReference>
<evidence type="ECO:0000313" key="3">
    <source>
        <dbReference type="Proteomes" id="UP000017148"/>
    </source>
</evidence>
<evidence type="ECO:0000313" key="2">
    <source>
        <dbReference type="EMBL" id="ERP31401.1"/>
    </source>
</evidence>
<feature type="transmembrane region" description="Helical" evidence="1">
    <location>
        <begin position="208"/>
        <end position="236"/>
    </location>
</feature>
<feature type="transmembrane region" description="Helical" evidence="1">
    <location>
        <begin position="83"/>
        <end position="103"/>
    </location>
</feature>
<dbReference type="EMBL" id="ASJR01000014">
    <property type="protein sequence ID" value="ERP31401.1"/>
    <property type="molecule type" value="Genomic_DNA"/>
</dbReference>
<dbReference type="eggNOG" id="ENOG5033N42">
    <property type="taxonomic scope" value="Bacteria"/>
</dbReference>
<sequence length="442" mass="50752">MIPLGLFFVSIALLLQNKRKEAVLFFLFYATGGMGFLGHGYSFAGVSFRSTDLAIGFILCLTIQSLFWYKMGVARRSASPPILGLWKLFVGYLVVLIFIDQLFDAPSLSDTYRMMRQWIILSVLFLIPILSPQEQRWCIEKVVLLTMIQLFFFFMQPVVGYEISQGITRINEFGSGFLRYINFPTYWPVALWYFAFHPSLSPNKKIAGVTWVLVTLSITLSRSLYGTITLGVFLYGMLFLPTAQKIKLFLVFLIIAAGLLSFPPLRNRLATGFDEIEYIMAYDGDIEALRGRGNMTFRTIHFIERFQYLSTSPRLFLFGLGFIHEQSMTDQIFTVGLLDERNNVIQLDTGDIAWSLILIRFGMLGVVFVILLNITMIRFFWKHRTRHFGKIGFVYCASTFITSLAYPEMARASYYIVPFIMISYLHNTRNIDEENSPSPLLS</sequence>
<evidence type="ECO:0000256" key="1">
    <source>
        <dbReference type="SAM" id="Phobius"/>
    </source>
</evidence>
<reference evidence="2 3" key="1">
    <citation type="journal article" date="2013" name="Environ. Microbiol.">
        <title>Genome analysis of Chitinivibrio alkaliphilus gen. nov., sp. nov., a novel extremely haloalkaliphilic anaerobic chitinolytic bacterium from the candidate phylum Termite Group 3.</title>
        <authorList>
            <person name="Sorokin D.Y."/>
            <person name="Gumerov V.M."/>
            <person name="Rakitin A.L."/>
            <person name="Beletsky A.V."/>
            <person name="Damste J.S."/>
            <person name="Muyzer G."/>
            <person name="Mardanov A.V."/>
            <person name="Ravin N.V."/>
        </authorList>
    </citation>
    <scope>NUCLEOTIDE SEQUENCE [LARGE SCALE GENOMIC DNA]</scope>
    <source>
        <strain evidence="2 3">ACht1</strain>
    </source>
</reference>
<accession>U7D762</accession>
<feature type="transmembrane region" description="Helical" evidence="1">
    <location>
        <begin position="352"/>
        <end position="376"/>
    </location>
</feature>
<comment type="caution">
    <text evidence="2">The sequence shown here is derived from an EMBL/GenBank/DDBJ whole genome shotgun (WGS) entry which is preliminary data.</text>
</comment>
<evidence type="ECO:0008006" key="4">
    <source>
        <dbReference type="Google" id="ProtNLM"/>
    </source>
</evidence>
<feature type="transmembrane region" description="Helical" evidence="1">
    <location>
        <begin position="22"/>
        <end position="41"/>
    </location>
</feature>
<organism evidence="2 3">
    <name type="scientific">Chitinivibrio alkaliphilus ACht1</name>
    <dbReference type="NCBI Taxonomy" id="1313304"/>
    <lineage>
        <taxon>Bacteria</taxon>
        <taxon>Pseudomonadati</taxon>
        <taxon>Fibrobacterota</taxon>
        <taxon>Chitinivibrionia</taxon>
        <taxon>Chitinivibrionales</taxon>
        <taxon>Chitinivibrionaceae</taxon>
        <taxon>Chitinivibrio</taxon>
    </lineage>
</organism>
<keyword evidence="1" id="KW-1133">Transmembrane helix</keyword>
<protein>
    <recommendedName>
        <fullName evidence="4">O-antigen polymerase</fullName>
    </recommendedName>
</protein>
<dbReference type="AlphaFoldDB" id="U7D762"/>
<feature type="transmembrane region" description="Helical" evidence="1">
    <location>
        <begin position="176"/>
        <end position="196"/>
    </location>
</feature>
<feature type="transmembrane region" description="Helical" evidence="1">
    <location>
        <begin position="388"/>
        <end position="406"/>
    </location>
</feature>
<name>U7D762_9BACT</name>
<gene>
    <name evidence="2" type="ORF">CALK_1751</name>
</gene>
<feature type="transmembrane region" description="Helical" evidence="1">
    <location>
        <begin position="248"/>
        <end position="265"/>
    </location>
</feature>
<feature type="transmembrane region" description="Helical" evidence="1">
    <location>
        <begin position="53"/>
        <end position="71"/>
    </location>
</feature>
<proteinExistence type="predicted"/>
<keyword evidence="3" id="KW-1185">Reference proteome</keyword>
<keyword evidence="1" id="KW-0472">Membrane</keyword>
<dbReference type="OrthoDB" id="1491411at2"/>
<keyword evidence="1" id="KW-0812">Transmembrane</keyword>